<evidence type="ECO:0000313" key="16">
    <source>
        <dbReference type="Proteomes" id="UP001148313"/>
    </source>
</evidence>
<evidence type="ECO:0000256" key="11">
    <source>
        <dbReference type="ARBA" id="ARBA00047860"/>
    </source>
</evidence>
<evidence type="ECO:0000256" key="12">
    <source>
        <dbReference type="SAM" id="MobiDB-lite"/>
    </source>
</evidence>
<evidence type="ECO:0000256" key="5">
    <source>
        <dbReference type="ARBA" id="ARBA00021221"/>
    </source>
</evidence>
<dbReference type="InterPro" id="IPR007886">
    <property type="entry name" value="AlaDH/PNT_N"/>
</dbReference>
<feature type="region of interest" description="Disordered" evidence="12">
    <location>
        <begin position="1"/>
        <end position="23"/>
    </location>
</feature>
<gene>
    <name evidence="15" type="ORF">OOZ53_16965</name>
</gene>
<dbReference type="Proteomes" id="UP001148313">
    <property type="component" value="Unassembled WGS sequence"/>
</dbReference>
<evidence type="ECO:0000256" key="3">
    <source>
        <dbReference type="ARBA" id="ARBA00011245"/>
    </source>
</evidence>
<name>A0ABT4VQR9_9HYPH</name>
<evidence type="ECO:0000256" key="10">
    <source>
        <dbReference type="ARBA" id="ARBA00033228"/>
    </source>
</evidence>
<evidence type="ECO:0000256" key="8">
    <source>
        <dbReference type="ARBA" id="ARBA00023027"/>
    </source>
</evidence>
<organism evidence="15 16">
    <name type="scientific">Hoeflea poritis</name>
    <dbReference type="NCBI Taxonomy" id="2993659"/>
    <lineage>
        <taxon>Bacteria</taxon>
        <taxon>Pseudomonadati</taxon>
        <taxon>Pseudomonadota</taxon>
        <taxon>Alphaproteobacteria</taxon>
        <taxon>Hyphomicrobiales</taxon>
        <taxon>Rhizobiaceae</taxon>
        <taxon>Hoeflea</taxon>
    </lineage>
</organism>
<proteinExistence type="inferred from homology"/>
<dbReference type="CDD" id="cd12188">
    <property type="entry name" value="SDH"/>
    <property type="match status" value="1"/>
</dbReference>
<keyword evidence="9" id="KW-1015">Disulfide bond</keyword>
<sequence length="354" mass="38702">MHLHLRDEARASERRTPITPSDAEGLVRSGWSISVEQSTKRIFADSDYRHAGCEIVAAGSWVSATPETIILGLKELPPKPPALANPMIHFAHIFKDQFGWRDEIERFRRGGGTLYDIEFLVDSQGRRAAAFGYWAGWMGAALALWRHLVREQGRAEPALPLQSFAGRDAVVAEIEKLAAVTDALPRCLVVGAKGRSGTGATDALKSIGCVVTEWDMEETADLDRACLLSHELLVNCVLMTGPGLLLLNRSNLDKPGTAIATISDVSCDPLSDYNPLPVYDAPTSLDRPFIEIGHNGLGRTVELTAIDNLPSLVPLEASEDFSSQFAPVLKRFDDGEEWQAAKSVFEEKLRLAAE</sequence>
<evidence type="ECO:0000256" key="4">
    <source>
        <dbReference type="ARBA" id="ARBA00012847"/>
    </source>
</evidence>
<dbReference type="SMART" id="SM01002">
    <property type="entry name" value="AlaDh_PNT_C"/>
    <property type="match status" value="1"/>
</dbReference>
<dbReference type="EC" id="1.5.1.7" evidence="4"/>
<evidence type="ECO:0000259" key="13">
    <source>
        <dbReference type="SMART" id="SM01002"/>
    </source>
</evidence>
<comment type="catalytic activity">
    <reaction evidence="11">
        <text>L-saccharopine + NAD(+) + H2O = L-lysine + 2-oxoglutarate + NADH + H(+)</text>
        <dbReference type="Rhea" id="RHEA:12440"/>
        <dbReference type="ChEBI" id="CHEBI:15377"/>
        <dbReference type="ChEBI" id="CHEBI:15378"/>
        <dbReference type="ChEBI" id="CHEBI:16810"/>
        <dbReference type="ChEBI" id="CHEBI:32551"/>
        <dbReference type="ChEBI" id="CHEBI:57540"/>
        <dbReference type="ChEBI" id="CHEBI:57945"/>
        <dbReference type="ChEBI" id="CHEBI:57951"/>
        <dbReference type="EC" id="1.5.1.7"/>
    </reaction>
</comment>
<evidence type="ECO:0000256" key="6">
    <source>
        <dbReference type="ARBA" id="ARBA00022605"/>
    </source>
</evidence>
<evidence type="ECO:0000256" key="1">
    <source>
        <dbReference type="ARBA" id="ARBA00004884"/>
    </source>
</evidence>
<dbReference type="InterPro" id="IPR051168">
    <property type="entry name" value="AASS"/>
</dbReference>
<dbReference type="SMART" id="SM01003">
    <property type="entry name" value="AlaDh_PNT_N"/>
    <property type="match status" value="1"/>
</dbReference>
<keyword evidence="6" id="KW-0028">Amino-acid biosynthesis</keyword>
<dbReference type="PIRSF" id="PIRSF018250">
    <property type="entry name" value="Saccharopine_DH_Lys"/>
    <property type="match status" value="1"/>
</dbReference>
<evidence type="ECO:0000313" key="15">
    <source>
        <dbReference type="EMBL" id="MDA4847054.1"/>
    </source>
</evidence>
<dbReference type="RefSeq" id="WP_271090849.1">
    <property type="nucleotide sequence ID" value="NZ_JAPJZH010000010.1"/>
</dbReference>
<dbReference type="SUPFAM" id="SSF51735">
    <property type="entry name" value="NAD(P)-binding Rossmann-fold domains"/>
    <property type="match status" value="1"/>
</dbReference>
<dbReference type="SUPFAM" id="SSF52283">
    <property type="entry name" value="Formate/glycerate dehydrogenase catalytic domain-like"/>
    <property type="match status" value="1"/>
</dbReference>
<protein>
    <recommendedName>
        <fullName evidence="5">Saccharopine dehydrogenase [NAD(+), L-lysine-forming]</fullName>
        <ecNumber evidence="4">1.5.1.7</ecNumber>
    </recommendedName>
    <alternativeName>
        <fullName evidence="10">Lysine--2-oxoglutarate reductase</fullName>
    </alternativeName>
</protein>
<feature type="compositionally biased region" description="Basic and acidic residues" evidence="12">
    <location>
        <begin position="1"/>
        <end position="16"/>
    </location>
</feature>
<comment type="caution">
    <text evidence="15">The sequence shown here is derived from an EMBL/GenBank/DDBJ whole genome shotgun (WGS) entry which is preliminary data.</text>
</comment>
<comment type="similarity">
    <text evidence="2">Belongs to the AlaDH/PNT family.</text>
</comment>
<evidence type="ECO:0000256" key="7">
    <source>
        <dbReference type="ARBA" id="ARBA00023002"/>
    </source>
</evidence>
<keyword evidence="8" id="KW-0520">NAD</keyword>
<accession>A0ABT4VQR9</accession>
<feature type="domain" description="Alanine dehydrogenase/pyridine nucleotide transhydrogenase N-terminal" evidence="14">
    <location>
        <begin position="4"/>
        <end position="138"/>
    </location>
</feature>
<reference evidence="15" key="1">
    <citation type="submission" date="2022-11" db="EMBL/GenBank/DDBJ databases">
        <title>Hoeflea poritis sp. nov., isolated from scleractinian coral Porites lutea.</title>
        <authorList>
            <person name="Zhang G."/>
            <person name="Wei Q."/>
            <person name="Cai L."/>
        </authorList>
    </citation>
    <scope>NUCLEOTIDE SEQUENCE</scope>
    <source>
        <strain evidence="15">E7-10</strain>
    </source>
</reference>
<dbReference type="PANTHER" id="PTHR11133:SF23">
    <property type="entry name" value="SACCHAROPINE DEHYDROGENASE [NAD(+), L-LYSINE-FORMING]"/>
    <property type="match status" value="1"/>
</dbReference>
<dbReference type="Pfam" id="PF05222">
    <property type="entry name" value="AlaDh_PNT_N"/>
    <property type="match status" value="1"/>
</dbReference>
<dbReference type="Gene3D" id="3.40.50.720">
    <property type="entry name" value="NAD(P)-binding Rossmann-like Domain"/>
    <property type="match status" value="2"/>
</dbReference>
<evidence type="ECO:0000256" key="2">
    <source>
        <dbReference type="ARBA" id="ARBA00005689"/>
    </source>
</evidence>
<keyword evidence="16" id="KW-1185">Reference proteome</keyword>
<feature type="domain" description="Alanine dehydrogenase/pyridine nucleotide transhydrogenase NAD(H)-binding" evidence="13">
    <location>
        <begin position="174"/>
        <end position="296"/>
    </location>
</feature>
<evidence type="ECO:0000256" key="9">
    <source>
        <dbReference type="ARBA" id="ARBA00023157"/>
    </source>
</evidence>
<dbReference type="EMBL" id="JAPJZH010000010">
    <property type="protein sequence ID" value="MDA4847054.1"/>
    <property type="molecule type" value="Genomic_DNA"/>
</dbReference>
<dbReference type="PANTHER" id="PTHR11133">
    <property type="entry name" value="SACCHAROPINE DEHYDROGENASE"/>
    <property type="match status" value="1"/>
</dbReference>
<dbReference type="InterPro" id="IPR036291">
    <property type="entry name" value="NAD(P)-bd_dom_sf"/>
</dbReference>
<dbReference type="InterPro" id="IPR027281">
    <property type="entry name" value="Lys1"/>
</dbReference>
<dbReference type="InterPro" id="IPR007698">
    <property type="entry name" value="AlaDH/PNT_NAD(H)-bd"/>
</dbReference>
<keyword evidence="7" id="KW-0560">Oxidoreductase</keyword>
<comment type="subunit">
    <text evidence="3">Monomer.</text>
</comment>
<comment type="pathway">
    <text evidence="1">Amino-acid biosynthesis; L-lysine biosynthesis via AAA pathway; L-lysine from L-alpha-aminoadipate (fungal route): step 3/3.</text>
</comment>
<evidence type="ECO:0000259" key="14">
    <source>
        <dbReference type="SMART" id="SM01003"/>
    </source>
</evidence>